<gene>
    <name evidence="2" type="ORF">B0T25DRAFT_544230</name>
</gene>
<evidence type="ECO:0008006" key="4">
    <source>
        <dbReference type="Google" id="ProtNLM"/>
    </source>
</evidence>
<proteinExistence type="predicted"/>
<feature type="signal peptide" evidence="1">
    <location>
        <begin position="1"/>
        <end position="27"/>
    </location>
</feature>
<dbReference type="Proteomes" id="UP001275084">
    <property type="component" value="Unassembled WGS sequence"/>
</dbReference>
<comment type="caution">
    <text evidence="2">The sequence shown here is derived from an EMBL/GenBank/DDBJ whole genome shotgun (WGS) entry which is preliminary data.</text>
</comment>
<keyword evidence="3" id="KW-1185">Reference proteome</keyword>
<evidence type="ECO:0000256" key="1">
    <source>
        <dbReference type="SAM" id="SignalP"/>
    </source>
</evidence>
<evidence type="ECO:0000313" key="2">
    <source>
        <dbReference type="EMBL" id="KAK3353314.1"/>
    </source>
</evidence>
<sequence>MPHSRVSTALRLIWSLLALCCPDLLDSESFLPFDGSYRFAGEGAGGVLGPAAPATSNPLPISISSSIFDNVYTGFYWLCIARTKTRCRTME</sequence>
<name>A0AAJ0HJ38_9PEZI</name>
<organism evidence="2 3">
    <name type="scientific">Lasiosphaeria hispida</name>
    <dbReference type="NCBI Taxonomy" id="260671"/>
    <lineage>
        <taxon>Eukaryota</taxon>
        <taxon>Fungi</taxon>
        <taxon>Dikarya</taxon>
        <taxon>Ascomycota</taxon>
        <taxon>Pezizomycotina</taxon>
        <taxon>Sordariomycetes</taxon>
        <taxon>Sordariomycetidae</taxon>
        <taxon>Sordariales</taxon>
        <taxon>Lasiosphaeriaceae</taxon>
        <taxon>Lasiosphaeria</taxon>
    </lineage>
</organism>
<dbReference type="AlphaFoldDB" id="A0AAJ0HJ38"/>
<reference evidence="2" key="2">
    <citation type="submission" date="2023-06" db="EMBL/GenBank/DDBJ databases">
        <authorList>
            <consortium name="Lawrence Berkeley National Laboratory"/>
            <person name="Haridas S."/>
            <person name="Hensen N."/>
            <person name="Bonometti L."/>
            <person name="Westerberg I."/>
            <person name="Brannstrom I.O."/>
            <person name="Guillou S."/>
            <person name="Cros-Aarteil S."/>
            <person name="Calhoun S."/>
            <person name="Kuo A."/>
            <person name="Mondo S."/>
            <person name="Pangilinan J."/>
            <person name="Riley R."/>
            <person name="Labutti K."/>
            <person name="Andreopoulos B."/>
            <person name="Lipzen A."/>
            <person name="Chen C."/>
            <person name="Yanf M."/>
            <person name="Daum C."/>
            <person name="Ng V."/>
            <person name="Clum A."/>
            <person name="Steindorff A."/>
            <person name="Ohm R."/>
            <person name="Martin F."/>
            <person name="Silar P."/>
            <person name="Natvig D."/>
            <person name="Lalanne C."/>
            <person name="Gautier V."/>
            <person name="Ament-Velasquez S.L."/>
            <person name="Kruys A."/>
            <person name="Hutchinson M.I."/>
            <person name="Powell A.J."/>
            <person name="Barry K."/>
            <person name="Miller A.N."/>
            <person name="Grigoriev I.V."/>
            <person name="Debuchy R."/>
            <person name="Gladieux P."/>
            <person name="Thoren M.H."/>
            <person name="Johannesson H."/>
        </authorList>
    </citation>
    <scope>NUCLEOTIDE SEQUENCE</scope>
    <source>
        <strain evidence="2">CBS 955.72</strain>
    </source>
</reference>
<keyword evidence="1" id="KW-0732">Signal</keyword>
<accession>A0AAJ0HJ38</accession>
<feature type="chain" id="PRO_5042475604" description="Secreted protein" evidence="1">
    <location>
        <begin position="28"/>
        <end position="91"/>
    </location>
</feature>
<dbReference type="EMBL" id="JAUIQD010000004">
    <property type="protein sequence ID" value="KAK3353314.1"/>
    <property type="molecule type" value="Genomic_DNA"/>
</dbReference>
<protein>
    <recommendedName>
        <fullName evidence="4">Secreted protein</fullName>
    </recommendedName>
</protein>
<evidence type="ECO:0000313" key="3">
    <source>
        <dbReference type="Proteomes" id="UP001275084"/>
    </source>
</evidence>
<reference evidence="2" key="1">
    <citation type="journal article" date="2023" name="Mol. Phylogenet. Evol.">
        <title>Genome-scale phylogeny and comparative genomics of the fungal order Sordariales.</title>
        <authorList>
            <person name="Hensen N."/>
            <person name="Bonometti L."/>
            <person name="Westerberg I."/>
            <person name="Brannstrom I.O."/>
            <person name="Guillou S."/>
            <person name="Cros-Aarteil S."/>
            <person name="Calhoun S."/>
            <person name="Haridas S."/>
            <person name="Kuo A."/>
            <person name="Mondo S."/>
            <person name="Pangilinan J."/>
            <person name="Riley R."/>
            <person name="LaButti K."/>
            <person name="Andreopoulos B."/>
            <person name="Lipzen A."/>
            <person name="Chen C."/>
            <person name="Yan M."/>
            <person name="Daum C."/>
            <person name="Ng V."/>
            <person name="Clum A."/>
            <person name="Steindorff A."/>
            <person name="Ohm R.A."/>
            <person name="Martin F."/>
            <person name="Silar P."/>
            <person name="Natvig D.O."/>
            <person name="Lalanne C."/>
            <person name="Gautier V."/>
            <person name="Ament-Velasquez S.L."/>
            <person name="Kruys A."/>
            <person name="Hutchinson M.I."/>
            <person name="Powell A.J."/>
            <person name="Barry K."/>
            <person name="Miller A.N."/>
            <person name="Grigoriev I.V."/>
            <person name="Debuchy R."/>
            <person name="Gladieux P."/>
            <person name="Hiltunen Thoren M."/>
            <person name="Johannesson H."/>
        </authorList>
    </citation>
    <scope>NUCLEOTIDE SEQUENCE</scope>
    <source>
        <strain evidence="2">CBS 955.72</strain>
    </source>
</reference>